<feature type="binding site" description="axial binding residue" evidence="6">
    <location>
        <position position="132"/>
    </location>
    <ligand>
        <name>heme c</name>
        <dbReference type="ChEBI" id="CHEBI:61717"/>
        <label>1</label>
    </ligand>
    <ligandPart>
        <name>Fe</name>
        <dbReference type="ChEBI" id="CHEBI:18248"/>
    </ligandPart>
</feature>
<feature type="binding site" description="axial binding residue" evidence="6">
    <location>
        <position position="135"/>
    </location>
    <ligand>
        <name>heme c</name>
        <dbReference type="ChEBI" id="CHEBI:61717"/>
        <label>1</label>
    </ligand>
    <ligandPart>
        <name>Fe</name>
        <dbReference type="ChEBI" id="CHEBI:18248"/>
    </ligandPart>
</feature>
<dbReference type="PRINTS" id="PR00609">
    <property type="entry name" value="CYTOCHROMEC3"/>
</dbReference>
<feature type="binding site" description="covalent" evidence="6">
    <location>
        <position position="136"/>
    </location>
    <ligand>
        <name>heme c</name>
        <dbReference type="ChEBI" id="CHEBI:61717"/>
        <label>4</label>
    </ligand>
</feature>
<feature type="binding site" description="axial binding residue" evidence="6">
    <location>
        <position position="159"/>
    </location>
    <ligand>
        <name>heme c</name>
        <dbReference type="ChEBI" id="CHEBI:61717"/>
        <label>1</label>
    </ligand>
    <ligandPart>
        <name>Fe</name>
        <dbReference type="ChEBI" id="CHEBI:18248"/>
    </ligandPart>
</feature>
<evidence type="ECO:0000313" key="11">
    <source>
        <dbReference type="Proteomes" id="UP000292958"/>
    </source>
</evidence>
<keyword evidence="7" id="KW-0732">Signal</keyword>
<evidence type="ECO:0000256" key="4">
    <source>
        <dbReference type="ARBA" id="ARBA00022982"/>
    </source>
</evidence>
<dbReference type="InterPro" id="IPR020942">
    <property type="entry name" value="Cyt_c_III_dom"/>
</dbReference>
<feature type="binding site" description="covalent" evidence="6">
    <location>
        <position position="64"/>
    </location>
    <ligand>
        <name>heme c</name>
        <dbReference type="ChEBI" id="CHEBI:61717"/>
        <label>1</label>
    </ligand>
</feature>
<dbReference type="Gene3D" id="3.90.10.10">
    <property type="entry name" value="Cytochrome C3"/>
    <property type="match status" value="2"/>
</dbReference>
<dbReference type="Pfam" id="PF02085">
    <property type="entry name" value="Cytochrom_CIII"/>
    <property type="match status" value="1"/>
</dbReference>
<evidence type="ECO:0000256" key="1">
    <source>
        <dbReference type="ARBA" id="ARBA00022448"/>
    </source>
</evidence>
<dbReference type="SUPFAM" id="SSF48695">
    <property type="entry name" value="Multiheme cytochromes"/>
    <property type="match status" value="1"/>
</dbReference>
<dbReference type="EMBL" id="SHKW01000001">
    <property type="protein sequence ID" value="RZU41905.1"/>
    <property type="molecule type" value="Genomic_DNA"/>
</dbReference>
<dbReference type="InterPro" id="IPR002322">
    <property type="entry name" value="Cyt_c_III"/>
</dbReference>
<dbReference type="AlphaFoldDB" id="A0A4Q7YXR7"/>
<feature type="binding site" description="axial binding residue" evidence="6">
    <location>
        <position position="84"/>
    </location>
    <ligand>
        <name>heme c</name>
        <dbReference type="ChEBI" id="CHEBI:61717"/>
        <label>1</label>
    </ligand>
    <ligandPart>
        <name>Fe</name>
        <dbReference type="ChEBI" id="CHEBI:18248"/>
    </ligandPart>
</feature>
<organism evidence="10 11">
    <name type="scientific">Edaphobacter modestus</name>
    <dbReference type="NCBI Taxonomy" id="388466"/>
    <lineage>
        <taxon>Bacteria</taxon>
        <taxon>Pseudomonadati</taxon>
        <taxon>Acidobacteriota</taxon>
        <taxon>Terriglobia</taxon>
        <taxon>Terriglobales</taxon>
        <taxon>Acidobacteriaceae</taxon>
        <taxon>Edaphobacter</taxon>
    </lineage>
</organism>
<feature type="binding site" description="axial binding residue" evidence="6">
    <location>
        <position position="49"/>
    </location>
    <ligand>
        <name>heme c</name>
        <dbReference type="ChEBI" id="CHEBI:61717"/>
        <label>1</label>
    </ligand>
    <ligandPart>
        <name>Fe</name>
        <dbReference type="ChEBI" id="CHEBI:18248"/>
    </ligandPart>
</feature>
<keyword evidence="4" id="KW-0249">Electron transport</keyword>
<dbReference type="GO" id="GO:0009055">
    <property type="term" value="F:electron transfer activity"/>
    <property type="evidence" value="ECO:0007669"/>
    <property type="project" value="InterPro"/>
</dbReference>
<feature type="binding site" description="axial binding residue" evidence="6">
    <location>
        <position position="156"/>
    </location>
    <ligand>
        <name>heme c</name>
        <dbReference type="ChEBI" id="CHEBI:61717"/>
        <label>1</label>
    </ligand>
    <ligandPart>
        <name>Fe</name>
        <dbReference type="ChEBI" id="CHEBI:18248"/>
    </ligandPart>
</feature>
<protein>
    <submittedName>
        <fullName evidence="10">Cytochrome c7-like protein</fullName>
    </submittedName>
</protein>
<sequence length="231" mass="24656">MQKFLLMLAILFGLVLAIHAQDAGTASKSPASASEPSATAPAQPISFNHKLHIQTAKMTCNDCHEPRGDGSTLALPQSPKCMSCHASIATDKPDIKRLAEAAKNEDPILWVRVYRVPSFVTFSHKTHAGNTCEECHGPVAERTAIAQEKDTNMGSCIACHQAKVAPATCDTCHAIMSTNGRSPFEVDPTVLARLHIQPAGKPATMVPVRNNGSRVTSQPAVIANFLNAPML</sequence>
<evidence type="ECO:0000259" key="8">
    <source>
        <dbReference type="Pfam" id="PF02085"/>
    </source>
</evidence>
<feature type="binding site" description="axial binding residue" evidence="6">
    <location>
        <position position="63"/>
    </location>
    <ligand>
        <name>heme c</name>
        <dbReference type="ChEBI" id="CHEBI:61717"/>
        <label>1</label>
    </ligand>
    <ligandPart>
        <name>Fe</name>
        <dbReference type="ChEBI" id="CHEBI:18248"/>
    </ligandPart>
</feature>
<feature type="binding site" description="covalent" evidence="6">
    <location>
        <position position="85"/>
    </location>
    <ligand>
        <name>heme c</name>
        <dbReference type="ChEBI" id="CHEBI:61717"/>
        <label>2</label>
    </ligand>
</feature>
<feature type="signal peptide" evidence="7">
    <location>
        <begin position="1"/>
        <end position="20"/>
    </location>
</feature>
<keyword evidence="5 6" id="KW-0408">Iron</keyword>
<dbReference type="Pfam" id="PF14522">
    <property type="entry name" value="Cytochrome_C7"/>
    <property type="match status" value="1"/>
</dbReference>
<dbReference type="PANTHER" id="PTHR39425:SF1">
    <property type="entry name" value="CYTOCHROME C7-LIKE DOMAIN-CONTAINING PROTEIN"/>
    <property type="match status" value="1"/>
</dbReference>
<name>A0A4Q7YXR7_9BACT</name>
<dbReference type="GO" id="GO:0046872">
    <property type="term" value="F:metal ion binding"/>
    <property type="evidence" value="ECO:0007669"/>
    <property type="project" value="UniProtKB-KW"/>
</dbReference>
<feature type="chain" id="PRO_5020638465" evidence="7">
    <location>
        <begin position="21"/>
        <end position="231"/>
    </location>
</feature>
<feature type="domain" description="Class III cytochrome C" evidence="8">
    <location>
        <begin position="37"/>
        <end position="104"/>
    </location>
</feature>
<feature type="domain" description="Cytochrome c7-like" evidence="9">
    <location>
        <begin position="120"/>
        <end position="173"/>
    </location>
</feature>
<proteinExistence type="predicted"/>
<accession>A0A4Q7YXR7</accession>
<dbReference type="Proteomes" id="UP000292958">
    <property type="component" value="Unassembled WGS sequence"/>
</dbReference>
<keyword evidence="3 6" id="KW-0479">Metal-binding</keyword>
<feature type="binding site" description="axial binding residue" evidence="6">
    <location>
        <position position="160"/>
    </location>
    <ligand>
        <name>heme c</name>
        <dbReference type="ChEBI" id="CHEBI:61717"/>
        <label>1</label>
    </ligand>
    <ligandPart>
        <name>Fe</name>
        <dbReference type="ChEBI" id="CHEBI:18248"/>
    </ligandPart>
</feature>
<reference evidence="10 11" key="1">
    <citation type="submission" date="2019-02" db="EMBL/GenBank/DDBJ databases">
        <title>Genomic Encyclopedia of Archaeal and Bacterial Type Strains, Phase II (KMG-II): from individual species to whole genera.</title>
        <authorList>
            <person name="Goeker M."/>
        </authorList>
    </citation>
    <scope>NUCLEOTIDE SEQUENCE [LARGE SCALE GENOMIC DNA]</scope>
    <source>
        <strain evidence="10 11">DSM 18101</strain>
    </source>
</reference>
<keyword evidence="2 6" id="KW-0349">Heme</keyword>
<feature type="binding site" description="axial binding residue" evidence="6">
    <location>
        <position position="60"/>
    </location>
    <ligand>
        <name>heme c</name>
        <dbReference type="ChEBI" id="CHEBI:61717"/>
        <label>1</label>
    </ligand>
    <ligandPart>
        <name>Fe</name>
        <dbReference type="ChEBI" id="CHEBI:18248"/>
    </ligandPart>
</feature>
<comment type="cofactor">
    <cofactor evidence="6">
        <name>heme c</name>
        <dbReference type="ChEBI" id="CHEBI:61717"/>
    </cofactor>
    <text evidence="6">Binds 4 heme c groups covalently per monomer.</text>
</comment>
<evidence type="ECO:0000256" key="7">
    <source>
        <dbReference type="SAM" id="SignalP"/>
    </source>
</evidence>
<evidence type="ECO:0000313" key="10">
    <source>
        <dbReference type="EMBL" id="RZU41905.1"/>
    </source>
</evidence>
<dbReference type="PANTHER" id="PTHR39425">
    <property type="entry name" value="LIPOPROTEIN CYTOCHROME C"/>
    <property type="match status" value="1"/>
</dbReference>
<evidence type="ECO:0000256" key="2">
    <source>
        <dbReference type="ARBA" id="ARBA00022617"/>
    </source>
</evidence>
<dbReference type="InterPro" id="IPR036280">
    <property type="entry name" value="Multihaem_cyt_sf"/>
</dbReference>
<keyword evidence="11" id="KW-1185">Reference proteome</keyword>
<evidence type="ECO:0000256" key="5">
    <source>
        <dbReference type="ARBA" id="ARBA00023004"/>
    </source>
</evidence>
<dbReference type="GO" id="GO:0020037">
    <property type="term" value="F:heme binding"/>
    <property type="evidence" value="ECO:0007669"/>
    <property type="project" value="InterPro"/>
</dbReference>
<gene>
    <name evidence="10" type="ORF">BDD14_3447</name>
</gene>
<evidence type="ECO:0000259" key="9">
    <source>
        <dbReference type="Pfam" id="PF14522"/>
    </source>
</evidence>
<dbReference type="CDD" id="cd08168">
    <property type="entry name" value="Cytochrom_C3"/>
    <property type="match status" value="1"/>
</dbReference>
<comment type="caution">
    <text evidence="10">The sequence shown here is derived from an EMBL/GenBank/DDBJ whole genome shotgun (WGS) entry which is preliminary data.</text>
</comment>
<evidence type="ECO:0000256" key="3">
    <source>
        <dbReference type="ARBA" id="ARBA00022723"/>
    </source>
</evidence>
<keyword evidence="1" id="KW-0813">Transport</keyword>
<dbReference type="InterPro" id="IPR029467">
    <property type="entry name" value="Cyt_c7-like"/>
</dbReference>
<feature type="binding site" description="axial binding residue" evidence="6">
    <location>
        <position position="52"/>
    </location>
    <ligand>
        <name>heme c</name>
        <dbReference type="ChEBI" id="CHEBI:61717"/>
        <label>1</label>
    </ligand>
    <ligandPart>
        <name>Fe</name>
        <dbReference type="ChEBI" id="CHEBI:18248"/>
    </ligandPart>
</feature>
<evidence type="ECO:0000256" key="6">
    <source>
        <dbReference type="PIRSR" id="PIRSR602322-1"/>
    </source>
</evidence>
<dbReference type="RefSeq" id="WP_207231757.1">
    <property type="nucleotide sequence ID" value="NZ_SHKW01000001.1"/>
</dbReference>